<proteinExistence type="inferred from homology"/>
<evidence type="ECO:0000313" key="4">
    <source>
        <dbReference type="Proteomes" id="UP000016930"/>
    </source>
</evidence>
<dbReference type="Proteomes" id="UP000016930">
    <property type="component" value="Unassembled WGS sequence"/>
</dbReference>
<dbReference type="OrthoDB" id="6513042at2759"/>
<feature type="domain" description="RDRP core" evidence="2">
    <location>
        <begin position="427"/>
        <end position="1015"/>
    </location>
</feature>
<dbReference type="EC" id="2.7.7.48" evidence="1"/>
<dbReference type="GO" id="GO:0003968">
    <property type="term" value="F:RNA-directed RNA polymerase activity"/>
    <property type="evidence" value="ECO:0007669"/>
    <property type="project" value="UniProtKB-KW"/>
</dbReference>
<keyword evidence="4" id="KW-1185">Reference proteome</keyword>
<dbReference type="InterPro" id="IPR007855">
    <property type="entry name" value="RDRP"/>
</dbReference>
<dbReference type="HOGENOM" id="CLU_001366_2_1_1"/>
<comment type="similarity">
    <text evidence="1">Belongs to the RdRP family.</text>
</comment>
<keyword evidence="1" id="KW-0696">RNA-directed RNA polymerase</keyword>
<protein>
    <recommendedName>
        <fullName evidence="1">RNA-dependent RNA polymerase</fullName>
        <ecNumber evidence="1">2.7.7.48</ecNumber>
    </recommendedName>
</protein>
<dbReference type="STRING" id="914234.M2RS87"/>
<dbReference type="GO" id="GO:0030422">
    <property type="term" value="P:siRNA processing"/>
    <property type="evidence" value="ECO:0007669"/>
    <property type="project" value="TreeGrafter"/>
</dbReference>
<accession>M2RS87</accession>
<comment type="catalytic activity">
    <reaction evidence="1">
        <text>RNA(n) + a ribonucleoside 5'-triphosphate = RNA(n+1) + diphosphate</text>
        <dbReference type="Rhea" id="RHEA:21248"/>
        <dbReference type="Rhea" id="RHEA-COMP:14527"/>
        <dbReference type="Rhea" id="RHEA-COMP:17342"/>
        <dbReference type="ChEBI" id="CHEBI:33019"/>
        <dbReference type="ChEBI" id="CHEBI:61557"/>
        <dbReference type="ChEBI" id="CHEBI:140395"/>
        <dbReference type="EC" id="2.7.7.48"/>
    </reaction>
</comment>
<evidence type="ECO:0000313" key="3">
    <source>
        <dbReference type="EMBL" id="EMD41791.1"/>
    </source>
</evidence>
<keyword evidence="1" id="KW-0808">Transferase</keyword>
<gene>
    <name evidence="3" type="ORF">CERSUDRAFT_147107</name>
</gene>
<dbReference type="InterPro" id="IPR057596">
    <property type="entry name" value="RDRP_core"/>
</dbReference>
<keyword evidence="1" id="KW-0694">RNA-binding</keyword>
<organism evidence="3 4">
    <name type="scientific">Ceriporiopsis subvermispora (strain B)</name>
    <name type="common">White-rot fungus</name>
    <name type="synonym">Gelatoporia subvermispora</name>
    <dbReference type="NCBI Taxonomy" id="914234"/>
    <lineage>
        <taxon>Eukaryota</taxon>
        <taxon>Fungi</taxon>
        <taxon>Dikarya</taxon>
        <taxon>Basidiomycota</taxon>
        <taxon>Agaricomycotina</taxon>
        <taxon>Agaricomycetes</taxon>
        <taxon>Polyporales</taxon>
        <taxon>Gelatoporiaceae</taxon>
        <taxon>Gelatoporia</taxon>
    </lineage>
</organism>
<evidence type="ECO:0000256" key="1">
    <source>
        <dbReference type="RuleBase" id="RU363098"/>
    </source>
</evidence>
<dbReference type="AlphaFoldDB" id="M2RS87"/>
<sequence length="1211" mass="137222">MEIFMYNISPLMDSGTLKAKLADVLHDPRYASGLALPLNFDVHIFPAKRRATTNCGALTLPYAHIGQQFLEEYGGTRPPRSLASVGTRIHFQLSRKEPRPDILLEVRQLPYVDPHGLKEREERTSALQSHTIIVKVVQFGWVCQDNVFSVESEHHVPNAEMKYDVDRREFRIHAKDMTGTRIIALRTSDTYTATALLDSSRTPAIFFWQNHPPTFEFDSTSRLSSDYLGGPFDSSELLAALDSLGSMYRPRRQRLTAFNDDHAPLAPYVSSALRLVCATREDISTFRSISERVHLSLTDYSYPTEHRHLFGRDVRSHYDSWVSGLPWKVAFHVDAIARSRAATMKELLDLRHEVGRLVETKGEEFTALFMREIYAKVQAYYWYQEGGEDGSVSLLSLFADALQVNLSKPKVRRLEELDTFDCLRLIVTPTTWSLEGPFPERFNRVIRTHRDNCDSFLRVAFVDENRLQYRFDREVDGSEFIRRRVKGLLINGITIAGRHFEFLAYSQSALREHAVWFVKSFTDASGACVDAPGIIRTLGNFHVNYDPQLIYCPARWAARVSQAFTATDASVSVEAEEIIILDDIEDSNRRLFTDGVGTISAELAKAIWKELCARRHRNRRRPAYPRAFQIRFGGSKGMLSVDYTLEGRIICLRRSMIKFEAPHSMVVEVARAFDRPGKYYLNRPLIMLLEGLGVPYDVFQKLQDDAVQHVEESRGSLETAARLLETHGLGSSFRLTSVMLALHKLGVEPFMQDVFWRQMMDFAVNHVLRELKHHARIPVPDGWTLVGVADVHGFLEEGQIFACIIPTDGAAPIYLEGPTLISRSPTIHPGDVQVVHAIGKPPPNSPFAKESLRNTVVFSIKGSRPLPSCLGGGDLDGDVYNLTTMPELRPRRTYEPASYAAAEKKLLIRPCTMADVADFVAEYIISDTLGIIAINWLIIADQSVEGIRDPACLLLAALHSDAVDYPKSGRPVPVENIPRLKFRAKPDWNAPETLKGDAVEFYESQRAIGKLFRSINLPALGTLRRAVRFQRRHMDGRWANLDDVLEAFKSNEPREDDYIGLIVHLRVSEFIRTDCSDEGEIARLWELFEVYASRLQAICVGHTLSRDRDAMLTEEEAVVGTIVAQCSQPRRRKDLMSAMREQTAELVNSVRLEIAGDEDVRSEQLLNQAWIAYKLAQFEGDTFGARSFGWLALSVIFDAIKEIEEDEGYRF</sequence>
<dbReference type="GO" id="GO:0003723">
    <property type="term" value="F:RNA binding"/>
    <property type="evidence" value="ECO:0007669"/>
    <property type="project" value="UniProtKB-KW"/>
</dbReference>
<dbReference type="PANTHER" id="PTHR23079:SF55">
    <property type="entry name" value="RNA-DIRECTED RNA POLYMERASE"/>
    <property type="match status" value="1"/>
</dbReference>
<dbReference type="GO" id="GO:0031380">
    <property type="term" value="C:nuclear RNA-directed RNA polymerase complex"/>
    <property type="evidence" value="ECO:0007669"/>
    <property type="project" value="TreeGrafter"/>
</dbReference>
<dbReference type="Pfam" id="PF05183">
    <property type="entry name" value="RdRP"/>
    <property type="match status" value="1"/>
</dbReference>
<name>M2RS87_CERS8</name>
<dbReference type="PANTHER" id="PTHR23079">
    <property type="entry name" value="RNA-DEPENDENT RNA POLYMERASE"/>
    <property type="match status" value="1"/>
</dbReference>
<dbReference type="EMBL" id="KB445791">
    <property type="protein sequence ID" value="EMD41791.1"/>
    <property type="molecule type" value="Genomic_DNA"/>
</dbReference>
<evidence type="ECO:0000259" key="2">
    <source>
        <dbReference type="Pfam" id="PF05183"/>
    </source>
</evidence>
<reference evidence="3 4" key="1">
    <citation type="journal article" date="2012" name="Proc. Natl. Acad. Sci. U.S.A.">
        <title>Comparative genomics of Ceriporiopsis subvermispora and Phanerochaete chrysosporium provide insight into selective ligninolysis.</title>
        <authorList>
            <person name="Fernandez-Fueyo E."/>
            <person name="Ruiz-Duenas F.J."/>
            <person name="Ferreira P."/>
            <person name="Floudas D."/>
            <person name="Hibbett D.S."/>
            <person name="Canessa P."/>
            <person name="Larrondo L.F."/>
            <person name="James T.Y."/>
            <person name="Seelenfreund D."/>
            <person name="Lobos S."/>
            <person name="Polanco R."/>
            <person name="Tello M."/>
            <person name="Honda Y."/>
            <person name="Watanabe T."/>
            <person name="Watanabe T."/>
            <person name="Ryu J.S."/>
            <person name="Kubicek C.P."/>
            <person name="Schmoll M."/>
            <person name="Gaskell J."/>
            <person name="Hammel K.E."/>
            <person name="St John F.J."/>
            <person name="Vanden Wymelenberg A."/>
            <person name="Sabat G."/>
            <person name="Splinter BonDurant S."/>
            <person name="Syed K."/>
            <person name="Yadav J.S."/>
            <person name="Doddapaneni H."/>
            <person name="Subramanian V."/>
            <person name="Lavin J.L."/>
            <person name="Oguiza J.A."/>
            <person name="Perez G."/>
            <person name="Pisabarro A.G."/>
            <person name="Ramirez L."/>
            <person name="Santoyo F."/>
            <person name="Master E."/>
            <person name="Coutinho P.M."/>
            <person name="Henrissat B."/>
            <person name="Lombard V."/>
            <person name="Magnuson J.K."/>
            <person name="Kuees U."/>
            <person name="Hori C."/>
            <person name="Igarashi K."/>
            <person name="Samejima M."/>
            <person name="Held B.W."/>
            <person name="Barry K.W."/>
            <person name="LaButti K.M."/>
            <person name="Lapidus A."/>
            <person name="Lindquist E.A."/>
            <person name="Lucas S.M."/>
            <person name="Riley R."/>
            <person name="Salamov A.A."/>
            <person name="Hoffmeister D."/>
            <person name="Schwenk D."/>
            <person name="Hadar Y."/>
            <person name="Yarden O."/>
            <person name="de Vries R.P."/>
            <person name="Wiebenga A."/>
            <person name="Stenlid J."/>
            <person name="Eastwood D."/>
            <person name="Grigoriev I.V."/>
            <person name="Berka R.M."/>
            <person name="Blanchette R.A."/>
            <person name="Kersten P."/>
            <person name="Martinez A.T."/>
            <person name="Vicuna R."/>
            <person name="Cullen D."/>
        </authorList>
    </citation>
    <scope>NUCLEOTIDE SEQUENCE [LARGE SCALE GENOMIC DNA]</scope>
    <source>
        <strain evidence="3 4">B</strain>
    </source>
</reference>
<keyword evidence="1" id="KW-0548">Nucleotidyltransferase</keyword>